<dbReference type="OrthoDB" id="9800417at2"/>
<evidence type="ECO:0000256" key="2">
    <source>
        <dbReference type="SAM" id="SignalP"/>
    </source>
</evidence>
<dbReference type="CDD" id="cd10283">
    <property type="entry name" value="MnuA_DNase1-like"/>
    <property type="match status" value="1"/>
</dbReference>
<dbReference type="InterPro" id="IPR036691">
    <property type="entry name" value="Endo/exonu/phosph_ase_sf"/>
</dbReference>
<feature type="region of interest" description="Disordered" evidence="1">
    <location>
        <begin position="979"/>
        <end position="1005"/>
    </location>
</feature>
<name>A0A432VXM9_9GAMM</name>
<dbReference type="NCBIfam" id="NF033681">
    <property type="entry name" value="ExeM_NucH_DNase"/>
    <property type="match status" value="1"/>
</dbReference>
<evidence type="ECO:0000259" key="3">
    <source>
        <dbReference type="Pfam" id="PF03372"/>
    </source>
</evidence>
<evidence type="ECO:0000256" key="1">
    <source>
        <dbReference type="SAM" id="MobiDB-lite"/>
    </source>
</evidence>
<dbReference type="Gene3D" id="3.60.10.10">
    <property type="entry name" value="Endonuclease/exonuclease/phosphatase"/>
    <property type="match status" value="1"/>
</dbReference>
<dbReference type="PANTHER" id="PTHR42834">
    <property type="entry name" value="ENDONUCLEASE/EXONUCLEASE/PHOSPHATASE FAMILY PROTEIN (AFU_ORTHOLOGUE AFUA_3G09210)"/>
    <property type="match status" value="1"/>
</dbReference>
<comment type="caution">
    <text evidence="4">The sequence shown here is derived from an EMBL/GenBank/DDBJ whole genome shotgun (WGS) entry which is preliminary data.</text>
</comment>
<dbReference type="Pfam" id="PF03372">
    <property type="entry name" value="Exo_endo_phos"/>
    <property type="match status" value="1"/>
</dbReference>
<proteinExistence type="predicted"/>
<reference evidence="4 5" key="1">
    <citation type="journal article" date="2011" name="Front. Microbiol.">
        <title>Genomic signatures of strain selection and enhancement in Bacillus atrophaeus var. globigii, a historical biowarfare simulant.</title>
        <authorList>
            <person name="Gibbons H.S."/>
            <person name="Broomall S.M."/>
            <person name="McNew L.A."/>
            <person name="Daligault H."/>
            <person name="Chapman C."/>
            <person name="Bruce D."/>
            <person name="Karavis M."/>
            <person name="Krepps M."/>
            <person name="McGregor P.A."/>
            <person name="Hong C."/>
            <person name="Park K.H."/>
            <person name="Akmal A."/>
            <person name="Feldman A."/>
            <person name="Lin J.S."/>
            <person name="Chang W.E."/>
            <person name="Higgs B.W."/>
            <person name="Demirev P."/>
            <person name="Lindquist J."/>
            <person name="Liem A."/>
            <person name="Fochler E."/>
            <person name="Read T.D."/>
            <person name="Tapia R."/>
            <person name="Johnson S."/>
            <person name="Bishop-Lilly K.A."/>
            <person name="Detter C."/>
            <person name="Han C."/>
            <person name="Sozhamannan S."/>
            <person name="Rosenzweig C.N."/>
            <person name="Skowronski E.W."/>
        </authorList>
    </citation>
    <scope>NUCLEOTIDE SEQUENCE [LARGE SCALE GENOMIC DNA]</scope>
    <source>
        <strain evidence="4 5">AK5</strain>
    </source>
</reference>
<sequence length="1005" mass="109023">MRLLIAVVLLCFTLPSWAETPIAYWAQNSNQLPNGTNGFTPSSFPQQADVGEGLLYLQNFDQELDDNGVYRTLASFAGSTQNRLDGYPAGQSLSIVAGSGLSNNGAQVIFEASTVGFQDIRFSYGWRSTNTGFDTRILEWSTDGVNYQEFAQHVERNNSFISLSYDLSDVTELNDQDVIYIRVTFDGATAASGNNRLDNILISGVSFESLTRMTVYNRDFADDPFARGWSTVTLNGTDQWSWDGSFANVNMSSFVGGSCRESESWMISPAFNLDNTTGERVAFDVARGFAGGTNSLEVYYSTSYDGSGVIDQGEWTLLAEITRDDFTSNNVPTRFGDFEALQQESGEAYIAFRYAFDEGNCSTWRLANFEVTADVQNNFATFQCGSEVNRIHQIQGAGFQSPMQGAFVQVEAIVIADFQDTFNGGLGGFYLQEADQHHDDNPLTSEGVFVYDNGFGVHVGVGDRVRVAGTVSEFFGHTQIQDVTDVAVCGSYQLEQVTPVAVELPVDGLLDLESVAGMLVTTSQELTVSDVFNVARFGEFTVSNGRLFAPTQVAVPGDDVRAQAQANTLNRLIIDNARGGSYRTPFMTGADNVSELSATNPIRNGFLIEPGFEAVMGYAFGAYRLRSETTPRFITDANPRLETPELNAQGDFRVATYNVENLFATLTQSGAVCGPNALGCRGATNANELDRQLAKVSAAISGLQADVIALTEIENDATDATLAMLVERLNAVDAHNDWAYLATGYLGTDAIKPAFIFRSSRVELLGDYAVLTAAVDPDFDDSRQRPALAQTFVTPNGFAFTAVAVHLRAKSSCPSGSSANSDNGDGQGCWNEWRTKSAGALDRWLATDPTATGVSAQIILGDFNAYAMEDPLTTLMAAGWTNLAIHANDNSPEVYSYTFMGEAGSLDHAFANADFLGYVLDARSWKINADETPAFGYSERLPSSSLWQPTEFYSPDAFASSDHDPLVIELNTTFACAPGQANRPAHPRGKALPLPNCRVGQGQRR</sequence>
<feature type="chain" id="PRO_5019519963" evidence="2">
    <location>
        <begin position="19"/>
        <end position="1005"/>
    </location>
</feature>
<feature type="domain" description="Endonuclease/exonuclease/phosphatase" evidence="3">
    <location>
        <begin position="655"/>
        <end position="915"/>
    </location>
</feature>
<dbReference type="PANTHER" id="PTHR42834:SF1">
    <property type="entry name" value="ENDONUCLEASE_EXONUCLEASE_PHOSPHATASE FAMILY PROTEIN (AFU_ORTHOLOGUE AFUA_3G09210)"/>
    <property type="match status" value="1"/>
</dbReference>
<dbReference type="SUPFAM" id="SSF56219">
    <property type="entry name" value="DNase I-like"/>
    <property type="match status" value="1"/>
</dbReference>
<dbReference type="RefSeq" id="WP_126790441.1">
    <property type="nucleotide sequence ID" value="NZ_PIPI01000001.1"/>
</dbReference>
<dbReference type="GO" id="GO:0003824">
    <property type="term" value="F:catalytic activity"/>
    <property type="evidence" value="ECO:0007669"/>
    <property type="project" value="InterPro"/>
</dbReference>
<evidence type="ECO:0000313" key="5">
    <source>
        <dbReference type="Proteomes" id="UP000288212"/>
    </source>
</evidence>
<dbReference type="CDD" id="cd04486">
    <property type="entry name" value="YhcR_OBF_like"/>
    <property type="match status" value="1"/>
</dbReference>
<keyword evidence="5" id="KW-1185">Reference proteome</keyword>
<protein>
    <submittedName>
        <fullName evidence="4">Nuclease</fullName>
    </submittedName>
</protein>
<dbReference type="Proteomes" id="UP000288212">
    <property type="component" value="Unassembled WGS sequence"/>
</dbReference>
<gene>
    <name evidence="4" type="ORF">CWE06_00970</name>
</gene>
<dbReference type="InterPro" id="IPR005135">
    <property type="entry name" value="Endo/exonuclease/phosphatase"/>
</dbReference>
<evidence type="ECO:0000313" key="4">
    <source>
        <dbReference type="EMBL" id="RUO21463.1"/>
    </source>
</evidence>
<dbReference type="AlphaFoldDB" id="A0A432VXM9"/>
<organism evidence="4 5">
    <name type="scientific">Aliidiomarina haloalkalitolerans</name>
    <dbReference type="NCBI Taxonomy" id="859059"/>
    <lineage>
        <taxon>Bacteria</taxon>
        <taxon>Pseudomonadati</taxon>
        <taxon>Pseudomonadota</taxon>
        <taxon>Gammaproteobacteria</taxon>
        <taxon>Alteromonadales</taxon>
        <taxon>Idiomarinaceae</taxon>
        <taxon>Aliidiomarina</taxon>
    </lineage>
</organism>
<dbReference type="EMBL" id="PIPI01000001">
    <property type="protein sequence ID" value="RUO21463.1"/>
    <property type="molecule type" value="Genomic_DNA"/>
</dbReference>
<accession>A0A432VXM9</accession>
<keyword evidence="2" id="KW-0732">Signal</keyword>
<dbReference type="InterPro" id="IPR047971">
    <property type="entry name" value="ExeM-like"/>
</dbReference>
<feature type="signal peptide" evidence="2">
    <location>
        <begin position="1"/>
        <end position="18"/>
    </location>
</feature>
<dbReference type="NCBIfam" id="NF038128">
    <property type="entry name" value="choice_anch_J"/>
    <property type="match status" value="1"/>
</dbReference>